<dbReference type="AlphaFoldDB" id="A0A9D4FYA7"/>
<dbReference type="EMBL" id="JAIWYP010000006">
    <property type="protein sequence ID" value="KAH3807235.1"/>
    <property type="molecule type" value="Genomic_DNA"/>
</dbReference>
<dbReference type="Proteomes" id="UP000828390">
    <property type="component" value="Unassembled WGS sequence"/>
</dbReference>
<evidence type="ECO:0000313" key="2">
    <source>
        <dbReference type="Proteomes" id="UP000828390"/>
    </source>
</evidence>
<comment type="caution">
    <text evidence="1">The sequence shown here is derived from an EMBL/GenBank/DDBJ whole genome shotgun (WGS) entry which is preliminary data.</text>
</comment>
<name>A0A9D4FYA7_DREPO</name>
<sequence length="101" mass="11354">MHEALFTQSIVRIFYWFSGPSEPLEGIACDVDCSGVSVVTLLADLTYPSLKSWGEDLAIILLIYRRDREPNWKGHCHGGVLVAMNISLCLQMRGNCRKIAR</sequence>
<organism evidence="1 2">
    <name type="scientific">Dreissena polymorpha</name>
    <name type="common">Zebra mussel</name>
    <name type="synonym">Mytilus polymorpha</name>
    <dbReference type="NCBI Taxonomy" id="45954"/>
    <lineage>
        <taxon>Eukaryota</taxon>
        <taxon>Metazoa</taxon>
        <taxon>Spiralia</taxon>
        <taxon>Lophotrochozoa</taxon>
        <taxon>Mollusca</taxon>
        <taxon>Bivalvia</taxon>
        <taxon>Autobranchia</taxon>
        <taxon>Heteroconchia</taxon>
        <taxon>Euheterodonta</taxon>
        <taxon>Imparidentia</taxon>
        <taxon>Neoheterodontei</taxon>
        <taxon>Myida</taxon>
        <taxon>Dreissenoidea</taxon>
        <taxon>Dreissenidae</taxon>
        <taxon>Dreissena</taxon>
    </lineage>
</organism>
<reference evidence="1" key="1">
    <citation type="journal article" date="2019" name="bioRxiv">
        <title>The Genome of the Zebra Mussel, Dreissena polymorpha: A Resource for Invasive Species Research.</title>
        <authorList>
            <person name="McCartney M.A."/>
            <person name="Auch B."/>
            <person name="Kono T."/>
            <person name="Mallez S."/>
            <person name="Zhang Y."/>
            <person name="Obille A."/>
            <person name="Becker A."/>
            <person name="Abrahante J.E."/>
            <person name="Garbe J."/>
            <person name="Badalamenti J.P."/>
            <person name="Herman A."/>
            <person name="Mangelson H."/>
            <person name="Liachko I."/>
            <person name="Sullivan S."/>
            <person name="Sone E.D."/>
            <person name="Koren S."/>
            <person name="Silverstein K.A.T."/>
            <person name="Beckman K.B."/>
            <person name="Gohl D.M."/>
        </authorList>
    </citation>
    <scope>NUCLEOTIDE SEQUENCE</scope>
    <source>
        <strain evidence="1">Duluth1</strain>
        <tissue evidence="1">Whole animal</tissue>
    </source>
</reference>
<reference evidence="1" key="2">
    <citation type="submission" date="2020-11" db="EMBL/GenBank/DDBJ databases">
        <authorList>
            <person name="McCartney M.A."/>
            <person name="Auch B."/>
            <person name="Kono T."/>
            <person name="Mallez S."/>
            <person name="Becker A."/>
            <person name="Gohl D.M."/>
            <person name="Silverstein K.A.T."/>
            <person name="Koren S."/>
            <person name="Bechman K.B."/>
            <person name="Herman A."/>
            <person name="Abrahante J.E."/>
            <person name="Garbe J."/>
        </authorList>
    </citation>
    <scope>NUCLEOTIDE SEQUENCE</scope>
    <source>
        <strain evidence="1">Duluth1</strain>
        <tissue evidence="1">Whole animal</tissue>
    </source>
</reference>
<gene>
    <name evidence="1" type="ORF">DPMN_135570</name>
</gene>
<proteinExistence type="predicted"/>
<accession>A0A9D4FYA7</accession>
<keyword evidence="2" id="KW-1185">Reference proteome</keyword>
<evidence type="ECO:0000313" key="1">
    <source>
        <dbReference type="EMBL" id="KAH3807235.1"/>
    </source>
</evidence>
<protein>
    <submittedName>
        <fullName evidence="1">Uncharacterized protein</fullName>
    </submittedName>
</protein>